<evidence type="ECO:0000256" key="4">
    <source>
        <dbReference type="PROSITE-ProRule" id="PRU01161"/>
    </source>
</evidence>
<dbReference type="OrthoDB" id="194358at2759"/>
<dbReference type="Proteomes" id="UP000722485">
    <property type="component" value="Unassembled WGS sequence"/>
</dbReference>
<dbReference type="Pfam" id="PF01734">
    <property type="entry name" value="Patatin"/>
    <property type="match status" value="1"/>
</dbReference>
<organism evidence="7 8">
    <name type="scientific">Cylindrodendrum hubeiense</name>
    <dbReference type="NCBI Taxonomy" id="595255"/>
    <lineage>
        <taxon>Eukaryota</taxon>
        <taxon>Fungi</taxon>
        <taxon>Dikarya</taxon>
        <taxon>Ascomycota</taxon>
        <taxon>Pezizomycotina</taxon>
        <taxon>Sordariomycetes</taxon>
        <taxon>Hypocreomycetidae</taxon>
        <taxon>Hypocreales</taxon>
        <taxon>Nectriaceae</taxon>
        <taxon>Cylindrodendrum</taxon>
    </lineage>
</organism>
<gene>
    <name evidence="7" type="ORF">G7Z17_g1022</name>
</gene>
<dbReference type="PROSITE" id="PS51635">
    <property type="entry name" value="PNPLA"/>
    <property type="match status" value="1"/>
</dbReference>
<feature type="active site" description="Nucleophile" evidence="4">
    <location>
        <position position="185"/>
    </location>
</feature>
<evidence type="ECO:0000313" key="7">
    <source>
        <dbReference type="EMBL" id="KAF7557012.1"/>
    </source>
</evidence>
<dbReference type="InterPro" id="IPR016035">
    <property type="entry name" value="Acyl_Trfase/lysoPLipase"/>
</dbReference>
<feature type="active site" description="Proton acceptor" evidence="4">
    <location>
        <position position="334"/>
    </location>
</feature>
<evidence type="ECO:0000313" key="8">
    <source>
        <dbReference type="Proteomes" id="UP000722485"/>
    </source>
</evidence>
<dbReference type="Gene3D" id="3.40.1090.10">
    <property type="entry name" value="Cytosolic phospholipase A2 catalytic domain"/>
    <property type="match status" value="1"/>
</dbReference>
<keyword evidence="2 4" id="KW-0442">Lipid degradation</keyword>
<comment type="caution">
    <text evidence="7">The sequence shown here is derived from an EMBL/GenBank/DDBJ whole genome shotgun (WGS) entry which is preliminary data.</text>
</comment>
<feature type="short sequence motif" description="DGA/G" evidence="4">
    <location>
        <begin position="334"/>
        <end position="336"/>
    </location>
</feature>
<proteinExistence type="predicted"/>
<dbReference type="CDD" id="cd07199">
    <property type="entry name" value="Pat17_PNPLA8_PNPLA9_like"/>
    <property type="match status" value="1"/>
</dbReference>
<dbReference type="PANTHER" id="PTHR24185">
    <property type="entry name" value="CALCIUM-INDEPENDENT PHOSPHOLIPASE A2-GAMMA"/>
    <property type="match status" value="1"/>
</dbReference>
<evidence type="ECO:0000256" key="5">
    <source>
        <dbReference type="SAM" id="MobiDB-lite"/>
    </source>
</evidence>
<feature type="region of interest" description="Disordered" evidence="5">
    <location>
        <begin position="1"/>
        <end position="23"/>
    </location>
</feature>
<evidence type="ECO:0000256" key="3">
    <source>
        <dbReference type="ARBA" id="ARBA00023098"/>
    </source>
</evidence>
<keyword evidence="8" id="KW-1185">Reference proteome</keyword>
<keyword evidence="3 4" id="KW-0443">Lipid metabolism</keyword>
<dbReference type="InterPro" id="IPR002641">
    <property type="entry name" value="PNPLA_dom"/>
</dbReference>
<sequence length="607" mass="68371">MHDKGHQFNRPKQTQADSDSVDDVEEDSHVCTWDMERFHDMLWEELRRSKNLDTAKRRLAALAKETEIIDVRSQRTCLTCLSHCPTNMLPCKDGNHGICRVCLHHFADLVDHTPILRLHRCPLGCAFTTGPWSIRVKPKTAGPRVLVLDGGGGVRGVVELAILNRIQKEVGIRIDELFDLVVGTSTGGIVALGVFHKGWDPKKSISTFQKLAHSAFSLRMRLGTPVIKSLVQPFCSYRYTSASVEQALKQHFGKEPYLFGPSTESNKREDWVKVGVVTCLQSKNDPSLIANYSRDPSGNSEDHQSKDFKVWEAATTAAPFYFQPFTHHGGTYEDGAIANSNPIRVAFAECNKIWPGSVQADILVSIGTGLVVDGAGRPKTRNEPGTERLISLLPGVIRKQVETSHNTISSTTACEDAWRDFMKDIQDPRLRRNCHRLNVALPRGVKFDDVKHMSSLNKASKDYLSHGIKGPYFDKRFRSLNEHVRAVARRLVASLFYFSEELSDQMHDGERRGLIFCRLDPGSQYAQQLFKSAIRFRLLQEPTSSTSTTSKVAPVVFCQGRRRRFDPQGMAAYVKFQVASGSFRRIIQLHSPEWKGKEEYWEPISGF</sequence>
<evidence type="ECO:0000256" key="2">
    <source>
        <dbReference type="ARBA" id="ARBA00022963"/>
    </source>
</evidence>
<dbReference type="PANTHER" id="PTHR24185:SF1">
    <property type="entry name" value="CALCIUM-INDEPENDENT PHOSPHOLIPASE A2-GAMMA"/>
    <property type="match status" value="1"/>
</dbReference>
<name>A0A9P5HLP3_9HYPO</name>
<dbReference type="GO" id="GO:0047499">
    <property type="term" value="F:calcium-independent phospholipase A2 activity"/>
    <property type="evidence" value="ECO:0007669"/>
    <property type="project" value="TreeGrafter"/>
</dbReference>
<keyword evidence="1 4" id="KW-0378">Hydrolase</keyword>
<dbReference type="GO" id="GO:0016020">
    <property type="term" value="C:membrane"/>
    <property type="evidence" value="ECO:0007669"/>
    <property type="project" value="TreeGrafter"/>
</dbReference>
<feature type="short sequence motif" description="GXGXXG" evidence="4">
    <location>
        <begin position="151"/>
        <end position="156"/>
    </location>
</feature>
<evidence type="ECO:0000259" key="6">
    <source>
        <dbReference type="PROSITE" id="PS51635"/>
    </source>
</evidence>
<dbReference type="EMBL" id="JAANBB010000008">
    <property type="protein sequence ID" value="KAF7557012.1"/>
    <property type="molecule type" value="Genomic_DNA"/>
</dbReference>
<feature type="short sequence motif" description="GXSXG" evidence="4">
    <location>
        <begin position="183"/>
        <end position="187"/>
    </location>
</feature>
<dbReference type="GO" id="GO:0016042">
    <property type="term" value="P:lipid catabolic process"/>
    <property type="evidence" value="ECO:0007669"/>
    <property type="project" value="UniProtKB-UniRule"/>
</dbReference>
<dbReference type="GO" id="GO:0046486">
    <property type="term" value="P:glycerolipid metabolic process"/>
    <property type="evidence" value="ECO:0007669"/>
    <property type="project" value="UniProtKB-ARBA"/>
</dbReference>
<dbReference type="GO" id="GO:0019369">
    <property type="term" value="P:arachidonate metabolic process"/>
    <property type="evidence" value="ECO:0007669"/>
    <property type="project" value="TreeGrafter"/>
</dbReference>
<dbReference type="AlphaFoldDB" id="A0A9P5HLP3"/>
<evidence type="ECO:0000256" key="1">
    <source>
        <dbReference type="ARBA" id="ARBA00022801"/>
    </source>
</evidence>
<protein>
    <recommendedName>
        <fullName evidence="6">PNPLA domain-containing protein</fullName>
    </recommendedName>
</protein>
<accession>A0A9P5HLP3</accession>
<feature type="domain" description="PNPLA" evidence="6">
    <location>
        <begin position="147"/>
        <end position="347"/>
    </location>
</feature>
<dbReference type="SUPFAM" id="SSF52151">
    <property type="entry name" value="FabD/lysophospholipase-like"/>
    <property type="match status" value="1"/>
</dbReference>
<reference evidence="7" key="1">
    <citation type="submission" date="2020-03" db="EMBL/GenBank/DDBJ databases">
        <title>Draft Genome Sequence of Cylindrodendrum hubeiense.</title>
        <authorList>
            <person name="Buettner E."/>
            <person name="Kellner H."/>
        </authorList>
    </citation>
    <scope>NUCLEOTIDE SEQUENCE</scope>
    <source>
        <strain evidence="7">IHI 201604</strain>
    </source>
</reference>